<dbReference type="GO" id="GO:0007033">
    <property type="term" value="P:vacuole organization"/>
    <property type="evidence" value="ECO:0007669"/>
    <property type="project" value="TreeGrafter"/>
</dbReference>
<dbReference type="GO" id="GO:0006904">
    <property type="term" value="P:vesicle docking involved in exocytosis"/>
    <property type="evidence" value="ECO:0007669"/>
    <property type="project" value="TreeGrafter"/>
</dbReference>
<dbReference type="InterPro" id="IPR016528">
    <property type="entry name" value="VPS11"/>
</dbReference>
<dbReference type="Gene3D" id="1.25.40.10">
    <property type="entry name" value="Tetratricopeptide repeat domain"/>
    <property type="match status" value="1"/>
</dbReference>
<keyword evidence="2 9" id="KW-0813">Transport</keyword>
<proteinExistence type="inferred from homology"/>
<dbReference type="InterPro" id="IPR018957">
    <property type="entry name" value="Znf_C3HC4_RING-type"/>
</dbReference>
<keyword evidence="5" id="KW-0862">Zinc</keyword>
<dbReference type="Pfam" id="PF23356">
    <property type="entry name" value="TPR_PEP5_VPS11"/>
    <property type="match status" value="2"/>
</dbReference>
<dbReference type="PROSITE" id="PS50236">
    <property type="entry name" value="CHCR"/>
    <property type="match status" value="1"/>
</dbReference>
<evidence type="ECO:0000256" key="11">
    <source>
        <dbReference type="PROSITE-ProRule" id="PRU01006"/>
    </source>
</evidence>
<gene>
    <name evidence="14" type="ORF">JX265_002970</name>
</gene>
<dbReference type="PROSITE" id="PS50089">
    <property type="entry name" value="ZF_RING_2"/>
    <property type="match status" value="1"/>
</dbReference>
<dbReference type="InterPro" id="IPR011990">
    <property type="entry name" value="TPR-like_helical_dom_sf"/>
</dbReference>
<reference evidence="14" key="1">
    <citation type="submission" date="2021-03" db="EMBL/GenBank/DDBJ databases">
        <title>Revisited historic fungal species revealed as producer of novel bioactive compounds through whole genome sequencing and comparative genomics.</title>
        <authorList>
            <person name="Vignolle G.A."/>
            <person name="Hochenegger N."/>
            <person name="Mach R.L."/>
            <person name="Mach-Aigner A.R."/>
            <person name="Javad Rahimi M."/>
            <person name="Salim K.A."/>
            <person name="Chan C.M."/>
            <person name="Lim L.B.L."/>
            <person name="Cai F."/>
            <person name="Druzhinina I.S."/>
            <person name="U'Ren J.M."/>
            <person name="Derntl C."/>
        </authorList>
    </citation>
    <scope>NUCLEOTIDE SEQUENCE</scope>
    <source>
        <strain evidence="14">TUCIM 5799</strain>
    </source>
</reference>
<keyword evidence="4 10" id="KW-0863">Zinc-finger</keyword>
<dbReference type="InterPro" id="IPR015943">
    <property type="entry name" value="WD40/YVTN_repeat-like_dom_sf"/>
</dbReference>
<name>A0A9P9WT08_9PEZI</name>
<dbReference type="InterPro" id="IPR057307">
    <property type="entry name" value="PEP5_VPS11_N"/>
</dbReference>
<keyword evidence="7 9" id="KW-0472">Membrane</keyword>
<dbReference type="GO" id="GO:0030897">
    <property type="term" value="C:HOPS complex"/>
    <property type="evidence" value="ECO:0007669"/>
    <property type="project" value="UniProtKB-UniRule"/>
</dbReference>
<dbReference type="PANTHER" id="PTHR23323">
    <property type="entry name" value="VACUOLAR PROTEIN SORTING-ASSOCIATED PROTEIN"/>
    <property type="match status" value="1"/>
</dbReference>
<dbReference type="SUPFAM" id="SSF50978">
    <property type="entry name" value="WD40 repeat-like"/>
    <property type="match status" value="1"/>
</dbReference>
<comment type="caution">
    <text evidence="14">The sequence shown here is derived from an EMBL/GenBank/DDBJ whole genome shotgun (WGS) entry which is preliminary data.</text>
</comment>
<dbReference type="SUPFAM" id="SSF48371">
    <property type="entry name" value="ARM repeat"/>
    <property type="match status" value="1"/>
</dbReference>
<dbReference type="EC" id="2.3.2.27" evidence="9"/>
<dbReference type="CDD" id="cd16688">
    <property type="entry name" value="RING-H2_Vps11"/>
    <property type="match status" value="1"/>
</dbReference>
<dbReference type="InterPro" id="IPR000547">
    <property type="entry name" value="Clathrin_H-chain/VPS_repeat"/>
</dbReference>
<evidence type="ECO:0000256" key="1">
    <source>
        <dbReference type="ARBA" id="ARBA00007070"/>
    </source>
</evidence>
<dbReference type="GO" id="GO:0008270">
    <property type="term" value="F:zinc ion binding"/>
    <property type="evidence" value="ECO:0007669"/>
    <property type="project" value="UniProtKB-KW"/>
</dbReference>
<evidence type="ECO:0000256" key="7">
    <source>
        <dbReference type="ARBA" id="ARBA00023136"/>
    </source>
</evidence>
<evidence type="ECO:0000256" key="2">
    <source>
        <dbReference type="ARBA" id="ARBA00022448"/>
    </source>
</evidence>
<dbReference type="Pfam" id="PF00097">
    <property type="entry name" value="zf-C3HC4"/>
    <property type="match status" value="1"/>
</dbReference>
<dbReference type="Pfam" id="PF23341">
    <property type="entry name" value="PEP5_VPS11_N"/>
    <property type="match status" value="1"/>
</dbReference>
<dbReference type="InterPro" id="IPR057308">
    <property type="entry name" value="CHCR_PEP5_VPS11"/>
</dbReference>
<comment type="catalytic activity">
    <reaction evidence="9">
        <text>S-ubiquitinyl-[E2 ubiquitin-conjugating enzyme]-L-cysteine + [acceptor protein]-L-lysine = [E2 ubiquitin-conjugating enzyme]-L-cysteine + N(6)-ubiquitinyl-[acceptor protein]-L-lysine.</text>
        <dbReference type="EC" id="2.3.2.27"/>
    </reaction>
</comment>
<keyword evidence="9" id="KW-0808">Transferase</keyword>
<dbReference type="AlphaFoldDB" id="A0A9P9WT08"/>
<dbReference type="GO" id="GO:0061630">
    <property type="term" value="F:ubiquitin protein ligase activity"/>
    <property type="evidence" value="ECO:0007669"/>
    <property type="project" value="UniProtKB-EC"/>
</dbReference>
<dbReference type="GO" id="GO:0007032">
    <property type="term" value="P:endosome organization"/>
    <property type="evidence" value="ECO:0007669"/>
    <property type="project" value="TreeGrafter"/>
</dbReference>
<comment type="subunit">
    <text evidence="9">Component of the homotypic vacuole fusion and vacuole protein sorting (HOPS) complex. Component of the class C core vacuole/endosome tethering (CORVET) complex.</text>
</comment>
<feature type="domain" description="RING-type" evidence="13">
    <location>
        <begin position="886"/>
        <end position="925"/>
    </location>
</feature>
<keyword evidence="6 9" id="KW-0653">Protein transport</keyword>
<dbReference type="InterPro" id="IPR024763">
    <property type="entry name" value="VPS11_C"/>
</dbReference>
<evidence type="ECO:0000259" key="13">
    <source>
        <dbReference type="PROSITE" id="PS50089"/>
    </source>
</evidence>
<keyword evidence="3" id="KW-0479">Metal-binding</keyword>
<dbReference type="Gene3D" id="2.130.10.10">
    <property type="entry name" value="YVTN repeat-like/Quinoprotein amine dehydrogenase"/>
    <property type="match status" value="1"/>
</dbReference>
<feature type="repeat" description="CHCR" evidence="11">
    <location>
        <begin position="406"/>
        <end position="554"/>
    </location>
</feature>
<dbReference type="Proteomes" id="UP000829685">
    <property type="component" value="Unassembled WGS sequence"/>
</dbReference>
<comment type="similarity">
    <text evidence="1 9">Belongs to the VPS11 family.</text>
</comment>
<dbReference type="GO" id="GO:0030674">
    <property type="term" value="F:protein-macromolecule adaptor activity"/>
    <property type="evidence" value="ECO:0007669"/>
    <property type="project" value="TreeGrafter"/>
</dbReference>
<evidence type="ECO:0000256" key="4">
    <source>
        <dbReference type="ARBA" id="ARBA00022771"/>
    </source>
</evidence>
<dbReference type="Gene3D" id="3.30.40.10">
    <property type="entry name" value="Zinc/RING finger domain, C3HC4 (zinc finger)"/>
    <property type="match status" value="1"/>
</dbReference>
<keyword evidence="9" id="KW-0926">Vacuole</keyword>
<evidence type="ECO:0000313" key="15">
    <source>
        <dbReference type="Proteomes" id="UP000829685"/>
    </source>
</evidence>
<dbReference type="InterPro" id="IPR013083">
    <property type="entry name" value="Znf_RING/FYVE/PHD"/>
</dbReference>
<dbReference type="FunFam" id="1.25.40.10:FF:000440">
    <property type="entry name" value="E3 ubiquitin-protein ligase PEP5"/>
    <property type="match status" value="1"/>
</dbReference>
<dbReference type="PIRSF" id="PIRSF007860">
    <property type="entry name" value="VPS11"/>
    <property type="match status" value="1"/>
</dbReference>
<evidence type="ECO:0000256" key="12">
    <source>
        <dbReference type="SAM" id="MobiDB-lite"/>
    </source>
</evidence>
<dbReference type="GO" id="GO:0000329">
    <property type="term" value="C:fungal-type vacuole membrane"/>
    <property type="evidence" value="ECO:0007669"/>
    <property type="project" value="UniProtKB-UniRule"/>
</dbReference>
<dbReference type="InterPro" id="IPR036322">
    <property type="entry name" value="WD40_repeat_dom_sf"/>
</dbReference>
<dbReference type="InterPro" id="IPR016024">
    <property type="entry name" value="ARM-type_fold"/>
</dbReference>
<dbReference type="GO" id="GO:0006886">
    <property type="term" value="P:intracellular protein transport"/>
    <property type="evidence" value="ECO:0007669"/>
    <property type="project" value="UniProtKB-UniRule"/>
</dbReference>
<dbReference type="SMART" id="SM00184">
    <property type="entry name" value="RING"/>
    <property type="match status" value="1"/>
</dbReference>
<keyword evidence="9" id="KW-0833">Ubl conjugation pathway</keyword>
<keyword evidence="15" id="KW-1185">Reference proteome</keyword>
<evidence type="ECO:0000256" key="10">
    <source>
        <dbReference type="PROSITE-ProRule" id="PRU00175"/>
    </source>
</evidence>
<dbReference type="EMBL" id="JAFIMR010000005">
    <property type="protein sequence ID" value="KAI1878793.1"/>
    <property type="molecule type" value="Genomic_DNA"/>
</dbReference>
<dbReference type="InterPro" id="IPR001841">
    <property type="entry name" value="Znf_RING"/>
</dbReference>
<evidence type="ECO:0000256" key="8">
    <source>
        <dbReference type="ARBA" id="ARBA00029433"/>
    </source>
</evidence>
<evidence type="ECO:0000256" key="9">
    <source>
        <dbReference type="PIRNR" id="PIRNR007860"/>
    </source>
</evidence>
<evidence type="ECO:0000256" key="3">
    <source>
        <dbReference type="ARBA" id="ARBA00022723"/>
    </source>
</evidence>
<organism evidence="14 15">
    <name type="scientific">Neoarthrinium moseri</name>
    <dbReference type="NCBI Taxonomy" id="1658444"/>
    <lineage>
        <taxon>Eukaryota</taxon>
        <taxon>Fungi</taxon>
        <taxon>Dikarya</taxon>
        <taxon>Ascomycota</taxon>
        <taxon>Pezizomycotina</taxon>
        <taxon>Sordariomycetes</taxon>
        <taxon>Xylariomycetidae</taxon>
        <taxon>Amphisphaeriales</taxon>
        <taxon>Apiosporaceae</taxon>
        <taxon>Neoarthrinium</taxon>
    </lineage>
</organism>
<evidence type="ECO:0000313" key="14">
    <source>
        <dbReference type="EMBL" id="KAI1878793.1"/>
    </source>
</evidence>
<dbReference type="Pfam" id="PF12451">
    <property type="entry name" value="VPS11_C"/>
    <property type="match status" value="1"/>
</dbReference>
<comment type="subcellular location">
    <subcellularLocation>
        <location evidence="8">Endomembrane system</location>
        <topology evidence="8">Peripheral membrane protein</topology>
        <orientation evidence="8">Cytoplasmic side</orientation>
    </subcellularLocation>
    <subcellularLocation>
        <location evidence="9">Vacuole membrane</location>
        <topology evidence="9">Peripheral membrane protein</topology>
        <orientation evidence="9">Cytoplasmic side</orientation>
    </subcellularLocation>
</comment>
<protein>
    <recommendedName>
        <fullName evidence="9">E3 ubiquitin-protein ligase PEP5</fullName>
        <ecNumber evidence="9">2.3.2.27</ecNumber>
    </recommendedName>
</protein>
<dbReference type="PANTHER" id="PTHR23323:SF24">
    <property type="entry name" value="VACUOLAR PROTEIN SORTING-ASSOCIATED PROTEIN 11 HOMOLOG"/>
    <property type="match status" value="1"/>
</dbReference>
<dbReference type="SUPFAM" id="SSF57850">
    <property type="entry name" value="RING/U-box"/>
    <property type="match status" value="1"/>
</dbReference>
<dbReference type="GO" id="GO:0033263">
    <property type="term" value="C:CORVET complex"/>
    <property type="evidence" value="ECO:0007669"/>
    <property type="project" value="UniProtKB-UniRule"/>
</dbReference>
<sequence length="982" mass="109442">MALLMWKAFDFFEVSQVKLGDDETRSFFENNEISSVCSGSDSLFLGSFDGYVRIIAASWKVCRSFQAHETGRITHMRQIEGTSLLVTVAEDLSNEPVLKVWALDKPVKKTGLPTCLSTINIQNGRKQFPISAFTALDDLSQLAVGFANGSVTVVRGDLIHDRGTKQRVVHESEEPITGIEFVTDAKVTTLFVATTARLLRLVVTGKGQGQPPRTVEDSGCAVGCMTLNKTTGDIIVVRDDAVYYYNLDGRGLCFANDGTTSLASTYQDYVVLVSPPAQPSNGDSENIRRRFGGGSAETLFNASTFTMIDPNLQIVAHTESLISKVQALFEIWGDLFILTQDGKINRYHEKSLQQRLDLLYQRNLYPLAISLALKSGMDDQQKNVIYRKYGDHLYQKGDYDSAMAQYIKAIDSTEPSQVIRKFLDTQRIHNLIEYLEELHEHHKATADHTTLLLNCYAKLKDVEKLEKFIKSEGDLKFDTDTAITMCRQGGYYEQAAYLAMKHGESDLVVDILIEDSKNYSDALNFIWHLEPEIAYPALMRYARVLLEHCPSETTQIFIDYYTGSYKPKVQLASVEEVPAVSGSALGGLAAGTANAVQNLTSLIPLPYMNTSSIASPSTVGDSKQPPEASRATIDPDLVEAPKYTAPAPRTAFSSFIDHPDEFIVFLEACLKEESLKESDKSDLHTTLFEMYLHKASEKRDEDREEWEQKAKRLISGNELPIENSNVLLLSHLSDFRDGTTLVKEQSGLLFDIFRSYTSAKDTRGAIKALRKYGLEEPQLYPAALAYFTSDPKILEEAGPEELANVLRRIDEDSLMAPLQVIQTLGANAVATMGMIKPYLQETISRERREIAANRRQINSFRKETEQKRAEITELGSKPAVFQSQRCPGCGGAPELPAVHFLCKHSFHQRCLKQSANGSETECPMCASNNMAVRAMKRSQEERADRHDLFKDALDKGKGDERFKTVAQWFGQGVMSAGAGVLE</sequence>
<dbReference type="GO" id="GO:0048284">
    <property type="term" value="P:organelle fusion"/>
    <property type="evidence" value="ECO:0007669"/>
    <property type="project" value="TreeGrafter"/>
</dbReference>
<accession>A0A9P9WT08</accession>
<evidence type="ECO:0000256" key="5">
    <source>
        <dbReference type="ARBA" id="ARBA00022833"/>
    </source>
</evidence>
<evidence type="ECO:0000256" key="6">
    <source>
        <dbReference type="ARBA" id="ARBA00022927"/>
    </source>
</evidence>
<feature type="region of interest" description="Disordered" evidence="12">
    <location>
        <begin position="614"/>
        <end position="637"/>
    </location>
</feature>